<dbReference type="Gramene" id="KOM33600">
    <property type="protein sequence ID" value="KOM33600"/>
    <property type="gene ID" value="LR48_Vigan01g315600"/>
</dbReference>
<dbReference type="EMBL" id="CM003371">
    <property type="protein sequence ID" value="KOM33600.1"/>
    <property type="molecule type" value="Genomic_DNA"/>
</dbReference>
<feature type="region of interest" description="Disordered" evidence="1">
    <location>
        <begin position="84"/>
        <end position="105"/>
    </location>
</feature>
<gene>
    <name evidence="2" type="ORF">LR48_Vigan01g315600</name>
</gene>
<feature type="region of interest" description="Disordered" evidence="1">
    <location>
        <begin position="1"/>
        <end position="67"/>
    </location>
</feature>
<evidence type="ECO:0000313" key="2">
    <source>
        <dbReference type="EMBL" id="KOM33600.1"/>
    </source>
</evidence>
<evidence type="ECO:0000313" key="3">
    <source>
        <dbReference type="Proteomes" id="UP000053144"/>
    </source>
</evidence>
<sequence>MVGEVARLAASPPLHLHRRGFPSSSPTLFSPPSTPPSSTSLLSPPPSPNSPTPKTSPPPSSTSSNPILPLNLKLLLTLSANSISTSSYSKTPTPSTAPTGPSFTCKTKETSEIAIKTKISSHQNEYLLHWNQV</sequence>
<name>A0A0L9TST4_PHAAN</name>
<dbReference type="AlphaFoldDB" id="A0A0L9TST4"/>
<organism evidence="2 3">
    <name type="scientific">Phaseolus angularis</name>
    <name type="common">Azuki bean</name>
    <name type="synonym">Vigna angularis</name>
    <dbReference type="NCBI Taxonomy" id="3914"/>
    <lineage>
        <taxon>Eukaryota</taxon>
        <taxon>Viridiplantae</taxon>
        <taxon>Streptophyta</taxon>
        <taxon>Embryophyta</taxon>
        <taxon>Tracheophyta</taxon>
        <taxon>Spermatophyta</taxon>
        <taxon>Magnoliopsida</taxon>
        <taxon>eudicotyledons</taxon>
        <taxon>Gunneridae</taxon>
        <taxon>Pentapetalae</taxon>
        <taxon>rosids</taxon>
        <taxon>fabids</taxon>
        <taxon>Fabales</taxon>
        <taxon>Fabaceae</taxon>
        <taxon>Papilionoideae</taxon>
        <taxon>50 kb inversion clade</taxon>
        <taxon>NPAAA clade</taxon>
        <taxon>indigoferoid/millettioid clade</taxon>
        <taxon>Phaseoleae</taxon>
        <taxon>Vigna</taxon>
    </lineage>
</organism>
<accession>A0A0L9TST4</accession>
<protein>
    <submittedName>
        <fullName evidence="2">Uncharacterized protein</fullName>
    </submittedName>
</protein>
<feature type="compositionally biased region" description="Pro residues" evidence="1">
    <location>
        <begin position="43"/>
        <end position="60"/>
    </location>
</feature>
<dbReference type="Proteomes" id="UP000053144">
    <property type="component" value="Chromosome 1"/>
</dbReference>
<reference evidence="3" key="1">
    <citation type="journal article" date="2015" name="Proc. Natl. Acad. Sci. U.S.A.">
        <title>Genome sequencing of adzuki bean (Vigna angularis) provides insight into high starch and low fat accumulation and domestication.</title>
        <authorList>
            <person name="Yang K."/>
            <person name="Tian Z."/>
            <person name="Chen C."/>
            <person name="Luo L."/>
            <person name="Zhao B."/>
            <person name="Wang Z."/>
            <person name="Yu L."/>
            <person name="Li Y."/>
            <person name="Sun Y."/>
            <person name="Li W."/>
            <person name="Chen Y."/>
            <person name="Li Y."/>
            <person name="Zhang Y."/>
            <person name="Ai D."/>
            <person name="Zhao J."/>
            <person name="Shang C."/>
            <person name="Ma Y."/>
            <person name="Wu B."/>
            <person name="Wang M."/>
            <person name="Gao L."/>
            <person name="Sun D."/>
            <person name="Zhang P."/>
            <person name="Guo F."/>
            <person name="Wang W."/>
            <person name="Li Y."/>
            <person name="Wang J."/>
            <person name="Varshney R.K."/>
            <person name="Wang J."/>
            <person name="Ling H.Q."/>
            <person name="Wan P."/>
        </authorList>
    </citation>
    <scope>NUCLEOTIDE SEQUENCE</scope>
    <source>
        <strain evidence="3">cv. Jingnong 6</strain>
    </source>
</reference>
<proteinExistence type="predicted"/>
<evidence type="ECO:0000256" key="1">
    <source>
        <dbReference type="SAM" id="MobiDB-lite"/>
    </source>
</evidence>
<feature type="compositionally biased region" description="Low complexity" evidence="1">
    <location>
        <begin position="84"/>
        <end position="104"/>
    </location>
</feature>
<feature type="compositionally biased region" description="Low complexity" evidence="1">
    <location>
        <begin position="22"/>
        <end position="42"/>
    </location>
</feature>